<feature type="region of interest" description="Disordered" evidence="1">
    <location>
        <begin position="16"/>
        <end position="41"/>
    </location>
</feature>
<protein>
    <submittedName>
        <fullName evidence="2">Uncharacterized protein</fullName>
    </submittedName>
</protein>
<organism evidence="2 3">
    <name type="scientific">Phytophthora megakarya</name>
    <dbReference type="NCBI Taxonomy" id="4795"/>
    <lineage>
        <taxon>Eukaryota</taxon>
        <taxon>Sar</taxon>
        <taxon>Stramenopiles</taxon>
        <taxon>Oomycota</taxon>
        <taxon>Peronosporomycetes</taxon>
        <taxon>Peronosporales</taxon>
        <taxon>Peronosporaceae</taxon>
        <taxon>Phytophthora</taxon>
    </lineage>
</organism>
<dbReference type="AlphaFoldDB" id="A0A225W0T9"/>
<gene>
    <name evidence="2" type="ORF">PHMEG_00015683</name>
</gene>
<feature type="region of interest" description="Disordered" evidence="1">
    <location>
        <begin position="171"/>
        <end position="241"/>
    </location>
</feature>
<accession>A0A225W0T9</accession>
<comment type="caution">
    <text evidence="2">The sequence shown here is derived from an EMBL/GenBank/DDBJ whole genome shotgun (WGS) entry which is preliminary data.</text>
</comment>
<feature type="compositionally biased region" description="Acidic residues" evidence="1">
    <location>
        <begin position="199"/>
        <end position="212"/>
    </location>
</feature>
<dbReference type="Proteomes" id="UP000198211">
    <property type="component" value="Unassembled WGS sequence"/>
</dbReference>
<keyword evidence="3" id="KW-1185">Reference proteome</keyword>
<evidence type="ECO:0000313" key="2">
    <source>
        <dbReference type="EMBL" id="OWZ11313.1"/>
    </source>
</evidence>
<sequence>MVKINTCGGYLNLSAGSSASSSKSTSKRKRQSQSPAKTHGQSLPDALMEIQWIRESSDKCRPDGDLLRRRADTVGDLLEPYPVVWDQLRLDLQALILYGINYEDVLGWLGDDRSVHACFHQGPLLEMLLRMMFWNSSTALRGQSTCHDVILSLLVLNWILFWRATSNQPLEPVPDEPLDDDIEPPDHDALTDQNWTLEGEADDGHEDDDDALDNSPSKTARAGTKRRRIAPLEQKNRSKREYQRATYNVPANAKVRSWVYYGVRMKWCEKSLYSPFGQSFGFPATTPNRHDMKIPRRRFSDYYQEYRAIIQEAPWREMWNR</sequence>
<dbReference type="EMBL" id="NBNE01002160">
    <property type="protein sequence ID" value="OWZ11313.1"/>
    <property type="molecule type" value="Genomic_DNA"/>
</dbReference>
<proteinExistence type="predicted"/>
<reference evidence="3" key="1">
    <citation type="submission" date="2017-03" db="EMBL/GenBank/DDBJ databases">
        <title>Phytopthora megakarya and P. palmivora, two closely related causual agents of cacao black pod achieved similar genome size and gene model numbers by different mechanisms.</title>
        <authorList>
            <person name="Ali S."/>
            <person name="Shao J."/>
            <person name="Larry D.J."/>
            <person name="Kronmiller B."/>
            <person name="Shen D."/>
            <person name="Strem M.D."/>
            <person name="Melnick R.L."/>
            <person name="Guiltinan M.J."/>
            <person name="Tyler B.M."/>
            <person name="Meinhardt L.W."/>
            <person name="Bailey B.A."/>
        </authorList>
    </citation>
    <scope>NUCLEOTIDE SEQUENCE [LARGE SCALE GENOMIC DNA]</scope>
    <source>
        <strain evidence="3">zdho120</strain>
    </source>
</reference>
<feature type="compositionally biased region" description="Acidic residues" evidence="1">
    <location>
        <begin position="173"/>
        <end position="183"/>
    </location>
</feature>
<evidence type="ECO:0000256" key="1">
    <source>
        <dbReference type="SAM" id="MobiDB-lite"/>
    </source>
</evidence>
<name>A0A225W0T9_9STRA</name>
<evidence type="ECO:0000313" key="3">
    <source>
        <dbReference type="Proteomes" id="UP000198211"/>
    </source>
</evidence>